<dbReference type="KEGG" id="tva:4751351"/>
<dbReference type="RefSeq" id="XP_001306560.1">
    <property type="nucleotide sequence ID" value="XM_001306559.1"/>
</dbReference>
<dbReference type="AlphaFoldDB" id="A2FN71"/>
<keyword evidence="2" id="KW-1185">Reference proteome</keyword>
<evidence type="ECO:0000313" key="2">
    <source>
        <dbReference type="Proteomes" id="UP000001542"/>
    </source>
</evidence>
<dbReference type="EMBL" id="DS113900">
    <property type="protein sequence ID" value="EAX93630.1"/>
    <property type="molecule type" value="Genomic_DNA"/>
</dbReference>
<dbReference type="Proteomes" id="UP000001542">
    <property type="component" value="Unassembled WGS sequence"/>
</dbReference>
<name>A2FN71_TRIV3</name>
<reference evidence="1" key="2">
    <citation type="journal article" date="2007" name="Science">
        <title>Draft genome sequence of the sexually transmitted pathogen Trichomonas vaginalis.</title>
        <authorList>
            <person name="Carlton J.M."/>
            <person name="Hirt R.P."/>
            <person name="Silva J.C."/>
            <person name="Delcher A.L."/>
            <person name="Schatz M."/>
            <person name="Zhao Q."/>
            <person name="Wortman J.R."/>
            <person name="Bidwell S.L."/>
            <person name="Alsmark U.C.M."/>
            <person name="Besteiro S."/>
            <person name="Sicheritz-Ponten T."/>
            <person name="Noel C.J."/>
            <person name="Dacks J.B."/>
            <person name="Foster P.G."/>
            <person name="Simillion C."/>
            <person name="Van de Peer Y."/>
            <person name="Miranda-Saavedra D."/>
            <person name="Barton G.J."/>
            <person name="Westrop G.D."/>
            <person name="Mueller S."/>
            <person name="Dessi D."/>
            <person name="Fiori P.L."/>
            <person name="Ren Q."/>
            <person name="Paulsen I."/>
            <person name="Zhang H."/>
            <person name="Bastida-Corcuera F.D."/>
            <person name="Simoes-Barbosa A."/>
            <person name="Brown M.T."/>
            <person name="Hayes R.D."/>
            <person name="Mukherjee M."/>
            <person name="Okumura C.Y."/>
            <person name="Schneider R."/>
            <person name="Smith A.J."/>
            <person name="Vanacova S."/>
            <person name="Villalvazo M."/>
            <person name="Haas B.J."/>
            <person name="Pertea M."/>
            <person name="Feldblyum T.V."/>
            <person name="Utterback T.R."/>
            <person name="Shu C.L."/>
            <person name="Osoegawa K."/>
            <person name="de Jong P.J."/>
            <person name="Hrdy I."/>
            <person name="Horvathova L."/>
            <person name="Zubacova Z."/>
            <person name="Dolezal P."/>
            <person name="Malik S.B."/>
            <person name="Logsdon J.M. Jr."/>
            <person name="Henze K."/>
            <person name="Gupta A."/>
            <person name="Wang C.C."/>
            <person name="Dunne R.L."/>
            <person name="Upcroft J.A."/>
            <person name="Upcroft P."/>
            <person name="White O."/>
            <person name="Salzberg S.L."/>
            <person name="Tang P."/>
            <person name="Chiu C.-H."/>
            <person name="Lee Y.-S."/>
            <person name="Embley T.M."/>
            <person name="Coombs G.H."/>
            <person name="Mottram J.C."/>
            <person name="Tachezy J."/>
            <person name="Fraser-Liggett C.M."/>
            <person name="Johnson P.J."/>
        </authorList>
    </citation>
    <scope>NUCLEOTIDE SEQUENCE [LARGE SCALE GENOMIC DNA]</scope>
    <source>
        <strain evidence="1">G3</strain>
    </source>
</reference>
<evidence type="ECO:0000313" key="1">
    <source>
        <dbReference type="EMBL" id="EAX93630.1"/>
    </source>
</evidence>
<organism evidence="1 2">
    <name type="scientific">Trichomonas vaginalis (strain ATCC PRA-98 / G3)</name>
    <dbReference type="NCBI Taxonomy" id="412133"/>
    <lineage>
        <taxon>Eukaryota</taxon>
        <taxon>Metamonada</taxon>
        <taxon>Parabasalia</taxon>
        <taxon>Trichomonadida</taxon>
        <taxon>Trichomonadidae</taxon>
        <taxon>Trichomonas</taxon>
    </lineage>
</organism>
<dbReference type="VEuPathDB" id="TrichDB:TVAGG3_0669690"/>
<accession>A2FN71</accession>
<reference evidence="1" key="1">
    <citation type="submission" date="2006-10" db="EMBL/GenBank/DDBJ databases">
        <authorList>
            <person name="Amadeo P."/>
            <person name="Zhao Q."/>
            <person name="Wortman J."/>
            <person name="Fraser-Liggett C."/>
            <person name="Carlton J."/>
        </authorList>
    </citation>
    <scope>NUCLEOTIDE SEQUENCE</scope>
    <source>
        <strain evidence="1">G3</strain>
    </source>
</reference>
<proteinExistence type="predicted"/>
<dbReference type="InParanoid" id="A2FN71"/>
<sequence length="230" mass="26705">MNNDQTMKNMSPNSSFSFLQDMYVYYFSNQNSAKNILQNNHPLLQFATKFNYDPFPRETIIKAIKSHQHDIEIFLPEALYLPTMISESYFEAAQYECDLPLKERIEDLKILSYDLMRALLAFEYQFKPEFIASNDTMQNKWRSVIYIIKCAADFPEDVLGDFLLITRVILKKLSASFQAIYSAGSDTITLYTTFVNSLIHLNHKSIKDTKSFDFLLGSICSHFKDFAVDP</sequence>
<dbReference type="VEuPathDB" id="TrichDB:TVAG_003190"/>
<gene>
    <name evidence="1" type="ORF">TVAG_003190</name>
</gene>
<protein>
    <submittedName>
        <fullName evidence="1">Uncharacterized protein</fullName>
    </submittedName>
</protein>